<proteinExistence type="inferred from homology"/>
<sequence length="394" mass="42226">MAVHEIAVIGGGPAGMITALALARAGRDVALVAPAQSSGDHRTTALMDHSIAFINRLGLWKDIKPGAAPLKTMRIIDGTGRLLRAPTVSFRSAEIDLEAFGYNIPNSVLVAKLSQAVENEANITHFQEAASDIDIGKDAVAITLASGESLNAALVVGADGRKSKVRESADIGTRQWSYKQSAVVLNFEHGLPHGDISTEFHTRGGPFTQVPLPEANRSSLVWVMASADAEAMVERPPEEIAAAIEERMQFLLGAVKIDGSVQKWPLSSLVANRFGKGRMTLVGEAAHAFPPIGAQGLNLSLRDIMRLSRMLDGIDGSTISSRTGERYDFLRKSDVWSRTASVDLLNRSLLADFLPAQLARSAGLYVLSAVPPLRQFAMREGVQPMRGIKALFAS</sequence>
<evidence type="ECO:0000256" key="1">
    <source>
        <dbReference type="ARBA" id="ARBA00001974"/>
    </source>
</evidence>
<protein>
    <submittedName>
        <fullName evidence="9">2-octaprenyl-3-methyl-6-methoxy-1,4-benzoquinol hydroxylase</fullName>
        <ecNumber evidence="9">1.14.13.-</ecNumber>
    </submittedName>
</protein>
<dbReference type="STRING" id="1122214.Mame_03141"/>
<dbReference type="NCBIfam" id="TIGR01988">
    <property type="entry name" value="Ubi-OHases"/>
    <property type="match status" value="1"/>
</dbReference>
<gene>
    <name evidence="9" type="primary">ubiF</name>
    <name evidence="9" type="ORF">Mame_03141</name>
</gene>
<comment type="pathway">
    <text evidence="2">Cofactor biosynthesis; ubiquinone biosynthesis.</text>
</comment>
<evidence type="ECO:0000256" key="3">
    <source>
        <dbReference type="ARBA" id="ARBA00005349"/>
    </source>
</evidence>
<organism evidence="9 10">
    <name type="scientific">Martelella mediterranea DSM 17316</name>
    <dbReference type="NCBI Taxonomy" id="1122214"/>
    <lineage>
        <taxon>Bacteria</taxon>
        <taxon>Pseudomonadati</taxon>
        <taxon>Pseudomonadota</taxon>
        <taxon>Alphaproteobacteria</taxon>
        <taxon>Hyphomicrobiales</taxon>
        <taxon>Aurantimonadaceae</taxon>
        <taxon>Martelella</taxon>
    </lineage>
</organism>
<evidence type="ECO:0000259" key="8">
    <source>
        <dbReference type="Pfam" id="PF01494"/>
    </source>
</evidence>
<dbReference type="NCBIfam" id="NF005691">
    <property type="entry name" value="PRK07494.1"/>
    <property type="match status" value="1"/>
</dbReference>
<evidence type="ECO:0000256" key="4">
    <source>
        <dbReference type="ARBA" id="ARBA00022630"/>
    </source>
</evidence>
<keyword evidence="7" id="KW-0503">Monooxygenase</keyword>
<dbReference type="PRINTS" id="PR00420">
    <property type="entry name" value="RNGMNOXGNASE"/>
</dbReference>
<dbReference type="Pfam" id="PF01494">
    <property type="entry name" value="FAD_binding_3"/>
    <property type="match status" value="1"/>
</dbReference>
<dbReference type="KEGG" id="mmed:Mame_03141"/>
<dbReference type="OrthoDB" id="9796623at2"/>
<dbReference type="EMBL" id="CP020330">
    <property type="protein sequence ID" value="AQZ52453.1"/>
    <property type="molecule type" value="Genomic_DNA"/>
</dbReference>
<dbReference type="EC" id="1.14.13.-" evidence="9"/>
<dbReference type="Proteomes" id="UP000191135">
    <property type="component" value="Chromosome"/>
</dbReference>
<keyword evidence="5" id="KW-0274">FAD</keyword>
<dbReference type="AlphaFoldDB" id="A0A1U9Z416"/>
<evidence type="ECO:0000256" key="6">
    <source>
        <dbReference type="ARBA" id="ARBA00023002"/>
    </source>
</evidence>
<evidence type="ECO:0000313" key="10">
    <source>
        <dbReference type="Proteomes" id="UP000191135"/>
    </source>
</evidence>
<keyword evidence="10" id="KW-1185">Reference proteome</keyword>
<dbReference type="SUPFAM" id="SSF51905">
    <property type="entry name" value="FAD/NAD(P)-binding domain"/>
    <property type="match status" value="1"/>
</dbReference>
<dbReference type="InterPro" id="IPR036188">
    <property type="entry name" value="FAD/NAD-bd_sf"/>
</dbReference>
<evidence type="ECO:0000313" key="9">
    <source>
        <dbReference type="EMBL" id="AQZ52453.1"/>
    </source>
</evidence>
<dbReference type="GO" id="GO:0006744">
    <property type="term" value="P:ubiquinone biosynthetic process"/>
    <property type="evidence" value="ECO:0007669"/>
    <property type="project" value="UniProtKB-UniPathway"/>
</dbReference>
<dbReference type="GO" id="GO:0016705">
    <property type="term" value="F:oxidoreductase activity, acting on paired donors, with incorporation or reduction of molecular oxygen"/>
    <property type="evidence" value="ECO:0007669"/>
    <property type="project" value="InterPro"/>
</dbReference>
<evidence type="ECO:0000256" key="2">
    <source>
        <dbReference type="ARBA" id="ARBA00004749"/>
    </source>
</evidence>
<keyword evidence="4" id="KW-0285">Flavoprotein</keyword>
<dbReference type="PANTHER" id="PTHR43876:SF7">
    <property type="entry name" value="UBIQUINONE BIOSYNTHESIS MONOOXYGENASE COQ6, MITOCHONDRIAL"/>
    <property type="match status" value="1"/>
</dbReference>
<dbReference type="PANTHER" id="PTHR43876">
    <property type="entry name" value="UBIQUINONE BIOSYNTHESIS MONOOXYGENASE COQ6, MITOCHONDRIAL"/>
    <property type="match status" value="1"/>
</dbReference>
<feature type="domain" description="FAD-binding" evidence="8">
    <location>
        <begin position="5"/>
        <end position="311"/>
    </location>
</feature>
<comment type="cofactor">
    <cofactor evidence="1">
        <name>FAD</name>
        <dbReference type="ChEBI" id="CHEBI:57692"/>
    </cofactor>
</comment>
<evidence type="ECO:0000256" key="7">
    <source>
        <dbReference type="ARBA" id="ARBA00023033"/>
    </source>
</evidence>
<comment type="similarity">
    <text evidence="3">Belongs to the UbiH/COQ6 family.</text>
</comment>
<dbReference type="InterPro" id="IPR010971">
    <property type="entry name" value="UbiH/COQ6"/>
</dbReference>
<reference evidence="9 10" key="1">
    <citation type="submission" date="2017-03" db="EMBL/GenBank/DDBJ databases">
        <title>Foreign affairs: Plasmid Transfer between Roseobacters and Rhizobia.</title>
        <authorList>
            <person name="Bartling P."/>
            <person name="Bunk B."/>
            <person name="Overmann J."/>
            <person name="Brinkmann H."/>
            <person name="Petersen J."/>
        </authorList>
    </citation>
    <scope>NUCLEOTIDE SEQUENCE [LARGE SCALE GENOMIC DNA]</scope>
    <source>
        <strain evidence="9 10">MACL11</strain>
    </source>
</reference>
<name>A0A1U9Z416_9HYPH</name>
<evidence type="ECO:0000256" key="5">
    <source>
        <dbReference type="ARBA" id="ARBA00022827"/>
    </source>
</evidence>
<dbReference type="InterPro" id="IPR051205">
    <property type="entry name" value="UbiH/COQ6_monooxygenase"/>
</dbReference>
<dbReference type="Gene3D" id="3.50.50.60">
    <property type="entry name" value="FAD/NAD(P)-binding domain"/>
    <property type="match status" value="2"/>
</dbReference>
<dbReference type="GO" id="GO:0004497">
    <property type="term" value="F:monooxygenase activity"/>
    <property type="evidence" value="ECO:0007669"/>
    <property type="project" value="UniProtKB-KW"/>
</dbReference>
<dbReference type="UniPathway" id="UPA00232"/>
<keyword evidence="6 9" id="KW-0560">Oxidoreductase</keyword>
<dbReference type="eggNOG" id="COG0654">
    <property type="taxonomic scope" value="Bacteria"/>
</dbReference>
<dbReference type="InterPro" id="IPR002938">
    <property type="entry name" value="FAD-bd"/>
</dbReference>
<dbReference type="GO" id="GO:0071949">
    <property type="term" value="F:FAD binding"/>
    <property type="evidence" value="ECO:0007669"/>
    <property type="project" value="InterPro"/>
</dbReference>
<accession>A0A1U9Z416</accession>
<dbReference type="RefSeq" id="WP_018064130.1">
    <property type="nucleotide sequence ID" value="NZ_AQWH01000006.1"/>
</dbReference>